<keyword evidence="2" id="KW-1185">Reference proteome</keyword>
<dbReference type="OMA" id="KPLQESM"/>
<dbReference type="AlphaFoldDB" id="A0A067BY20"/>
<sequence length="598" mass="67424">MAAWSLAFRDRVGDVMDGGLTVDLSMKAPLLDEMATLLEANPRSDGDAKPLQESMLALWVLLLSHVDKISVLKYKYMCYRLLEALVQRDEFLLLHLDFDFNTMDVRKDGDRDAWRLVHLYRKLVGDTFVHASSLLLRNTLSVELQRFCALAATRAFFVFPLLQAPFVDICNWRYCQHKPLRPTDLHETLQSQRRTHLAKCADTAFMDACPDLFHWGWLAKDTDATSLLPDDSPWRLVLASDGSLFVLFVQAVTAFVASMTHRAGVHAPNWSMVPGYLDLMQLFALLVYDTIVWLNHVPSVGELTRAAMFPLTFSLADQVLECASRSMANPRMVQVLLPTVVVGLQQHTSWHPAGLTRSLHAISRWIDVASQPYIHSAGSNQSEPHPATALQSLYLYPSFVPLGTMIPMLLQWLASKDDSVVLPALLWIDAHLQHMPSERKEQVVSTLLHPKLFYSLFLHWSPQVRAVMHHLLTYQLYRHNRRHLQLHSDVTLLFERASDVAPRSLAKVSESPNFMLDISSASKMETHVFVLTSPIVGVPPFPEALCIFIDVSLAEYTATLAQYYTACHAAETALGRRLYSDEVVAGPDVQLRFALSSA</sequence>
<name>A0A067BY20_SAPPC</name>
<accession>A0A067BY20</accession>
<dbReference type="VEuPathDB" id="FungiDB:SPRG_14797"/>
<evidence type="ECO:0000313" key="2">
    <source>
        <dbReference type="Proteomes" id="UP000030745"/>
    </source>
</evidence>
<organism evidence="1 2">
    <name type="scientific">Saprolegnia parasitica (strain CBS 223.65)</name>
    <dbReference type="NCBI Taxonomy" id="695850"/>
    <lineage>
        <taxon>Eukaryota</taxon>
        <taxon>Sar</taxon>
        <taxon>Stramenopiles</taxon>
        <taxon>Oomycota</taxon>
        <taxon>Saprolegniomycetes</taxon>
        <taxon>Saprolegniales</taxon>
        <taxon>Saprolegniaceae</taxon>
        <taxon>Saprolegnia</taxon>
    </lineage>
</organism>
<dbReference type="RefSeq" id="XP_012210119.1">
    <property type="nucleotide sequence ID" value="XM_012354729.1"/>
</dbReference>
<dbReference type="PANTHER" id="PTHR35397:SF1">
    <property type="entry name" value="ARMADILLO-LIKE HELICAL DOMAIN-CONTAINING PROTEIN"/>
    <property type="match status" value="1"/>
</dbReference>
<proteinExistence type="predicted"/>
<dbReference type="Proteomes" id="UP000030745">
    <property type="component" value="Unassembled WGS sequence"/>
</dbReference>
<dbReference type="PANTHER" id="PTHR35397">
    <property type="entry name" value="C2 DOMAIN-CONTAINING PROTEIN-RELATED"/>
    <property type="match status" value="1"/>
</dbReference>
<dbReference type="KEGG" id="spar:SPRG_14797"/>
<gene>
    <name evidence="1" type="ORF">SPRG_14797</name>
</gene>
<dbReference type="Pfam" id="PF08578">
    <property type="entry name" value="DUF1765"/>
    <property type="match status" value="1"/>
</dbReference>
<dbReference type="EMBL" id="KK583366">
    <property type="protein sequence ID" value="KDO19186.1"/>
    <property type="molecule type" value="Genomic_DNA"/>
</dbReference>
<dbReference type="GeneID" id="24136582"/>
<reference evidence="1 2" key="1">
    <citation type="journal article" date="2013" name="PLoS Genet.">
        <title>Distinctive expansion of potential virulence genes in the genome of the oomycete fish pathogen Saprolegnia parasitica.</title>
        <authorList>
            <person name="Jiang R.H."/>
            <person name="de Bruijn I."/>
            <person name="Haas B.J."/>
            <person name="Belmonte R."/>
            <person name="Lobach L."/>
            <person name="Christie J."/>
            <person name="van den Ackerveken G."/>
            <person name="Bottin A."/>
            <person name="Bulone V."/>
            <person name="Diaz-Moreno S.M."/>
            <person name="Dumas B."/>
            <person name="Fan L."/>
            <person name="Gaulin E."/>
            <person name="Govers F."/>
            <person name="Grenville-Briggs L.J."/>
            <person name="Horner N.R."/>
            <person name="Levin J.Z."/>
            <person name="Mammella M."/>
            <person name="Meijer H.J."/>
            <person name="Morris P."/>
            <person name="Nusbaum C."/>
            <person name="Oome S."/>
            <person name="Phillips A.J."/>
            <person name="van Rooyen D."/>
            <person name="Rzeszutek E."/>
            <person name="Saraiva M."/>
            <person name="Secombes C.J."/>
            <person name="Seidl M.F."/>
            <person name="Snel B."/>
            <person name="Stassen J.H."/>
            <person name="Sykes S."/>
            <person name="Tripathy S."/>
            <person name="van den Berg H."/>
            <person name="Vega-Arreguin J.C."/>
            <person name="Wawra S."/>
            <person name="Young S.K."/>
            <person name="Zeng Q."/>
            <person name="Dieguez-Uribeondo J."/>
            <person name="Russ C."/>
            <person name="Tyler B.M."/>
            <person name="van West P."/>
        </authorList>
    </citation>
    <scope>NUCLEOTIDE SEQUENCE [LARGE SCALE GENOMIC DNA]</scope>
    <source>
        <strain evidence="1 2">CBS 223.65</strain>
    </source>
</reference>
<evidence type="ECO:0000313" key="1">
    <source>
        <dbReference type="EMBL" id="KDO19186.1"/>
    </source>
</evidence>
<dbReference type="OrthoDB" id="68069at2759"/>
<dbReference type="InterPro" id="IPR013887">
    <property type="entry name" value="UPF0592"/>
</dbReference>
<protein>
    <submittedName>
        <fullName evidence="1">Uncharacterized protein</fullName>
    </submittedName>
</protein>